<reference evidence="5 6" key="1">
    <citation type="submission" date="2020-07" db="EMBL/GenBank/DDBJ databases">
        <title>Sequencing the genomes of 1000 actinobacteria strains.</title>
        <authorList>
            <person name="Klenk H.-P."/>
        </authorList>
    </citation>
    <scope>NUCLEOTIDE SEQUENCE [LARGE SCALE GENOMIC DNA]</scope>
    <source>
        <strain evidence="5 6">DSM 23819</strain>
    </source>
</reference>
<keyword evidence="3" id="KW-0464">Manganese</keyword>
<dbReference type="CDD" id="cd09999">
    <property type="entry name" value="Arginase-like_1"/>
    <property type="match status" value="1"/>
</dbReference>
<keyword evidence="6" id="KW-1185">Reference proteome</keyword>
<organism evidence="5 6">
    <name type="scientific">Nocardioides daedukensis</name>
    <dbReference type="NCBI Taxonomy" id="634462"/>
    <lineage>
        <taxon>Bacteria</taxon>
        <taxon>Bacillati</taxon>
        <taxon>Actinomycetota</taxon>
        <taxon>Actinomycetes</taxon>
        <taxon>Propionibacteriales</taxon>
        <taxon>Nocardioidaceae</taxon>
        <taxon>Nocardioides</taxon>
    </lineage>
</organism>
<dbReference type="EC" id="3.5.3.1" evidence="5"/>
<name>A0A7Y9RZ45_9ACTN</name>
<evidence type="ECO:0000256" key="1">
    <source>
        <dbReference type="ARBA" id="ARBA00022723"/>
    </source>
</evidence>
<sequence>MTTDFASSATVLGYLGPAGDHNEKPNEAVPLLLQASGAACNRTSHLLGHAFTRLEQTSSEHLDGAREQLASYAAAVIEQLKAGHGVVCVNGRCATSLATVPAVMSIHPDAVLVWLDAHADRNVPGGSPTDYLGGMAVSGPLGWWDSGLGTGLTPERLVLVGTRSIDDAEQELIERHQIPVLTPEESDGTTLNQIVGGRPVYFHIDCDVLEPGLFQTDYHEPDGLTLGQLEDLALALAQGSDIVGVEIAEWEGRGSHDADDLLSALAPLLRALEHPPAGVVDDR</sequence>
<dbReference type="RefSeq" id="WP_179502377.1">
    <property type="nucleotide sequence ID" value="NZ_JACCAA010000001.1"/>
</dbReference>
<evidence type="ECO:0000256" key="4">
    <source>
        <dbReference type="PROSITE-ProRule" id="PRU00742"/>
    </source>
</evidence>
<dbReference type="Gene3D" id="3.40.800.10">
    <property type="entry name" value="Ureohydrolase domain"/>
    <property type="match status" value="1"/>
</dbReference>
<dbReference type="GO" id="GO:0005829">
    <property type="term" value="C:cytosol"/>
    <property type="evidence" value="ECO:0007669"/>
    <property type="project" value="TreeGrafter"/>
</dbReference>
<dbReference type="EMBL" id="JACCAA010000001">
    <property type="protein sequence ID" value="NYG59316.1"/>
    <property type="molecule type" value="Genomic_DNA"/>
</dbReference>
<dbReference type="InterPro" id="IPR023696">
    <property type="entry name" value="Ureohydrolase_dom_sf"/>
</dbReference>
<dbReference type="PROSITE" id="PS51409">
    <property type="entry name" value="ARGINASE_2"/>
    <property type="match status" value="1"/>
</dbReference>
<gene>
    <name evidence="5" type="ORF">BJ980_002239</name>
</gene>
<comment type="similarity">
    <text evidence="4">Belongs to the arginase family.</text>
</comment>
<dbReference type="GO" id="GO:0004053">
    <property type="term" value="F:arginase activity"/>
    <property type="evidence" value="ECO:0007669"/>
    <property type="project" value="UniProtKB-EC"/>
</dbReference>
<evidence type="ECO:0000313" key="6">
    <source>
        <dbReference type="Proteomes" id="UP000540656"/>
    </source>
</evidence>
<evidence type="ECO:0000313" key="5">
    <source>
        <dbReference type="EMBL" id="NYG59316.1"/>
    </source>
</evidence>
<proteinExistence type="inferred from homology"/>
<protein>
    <submittedName>
        <fullName evidence="5">Arginase/N-omega-hydroxy-L-arginine amidinohydrolase</fullName>
        <ecNumber evidence="5">3.5.3.1</ecNumber>
        <ecNumber evidence="5">3.5.3.25</ecNumber>
    </submittedName>
</protein>
<dbReference type="PANTHER" id="PTHR43782">
    <property type="entry name" value="ARGINASE"/>
    <property type="match status" value="1"/>
</dbReference>
<dbReference type="Pfam" id="PF00491">
    <property type="entry name" value="Arginase"/>
    <property type="match status" value="1"/>
</dbReference>
<dbReference type="SUPFAM" id="SSF52768">
    <property type="entry name" value="Arginase/deacetylase"/>
    <property type="match status" value="1"/>
</dbReference>
<keyword evidence="1" id="KW-0479">Metal-binding</keyword>
<dbReference type="GO" id="GO:0030145">
    <property type="term" value="F:manganese ion binding"/>
    <property type="evidence" value="ECO:0007669"/>
    <property type="project" value="TreeGrafter"/>
</dbReference>
<dbReference type="PANTHER" id="PTHR43782:SF3">
    <property type="entry name" value="ARGINASE"/>
    <property type="match status" value="1"/>
</dbReference>
<dbReference type="AlphaFoldDB" id="A0A7Y9RZ45"/>
<dbReference type="EC" id="3.5.3.25" evidence="5"/>
<accession>A0A7Y9RZ45</accession>
<keyword evidence="2 5" id="KW-0378">Hydrolase</keyword>
<evidence type="ECO:0000256" key="3">
    <source>
        <dbReference type="ARBA" id="ARBA00023211"/>
    </source>
</evidence>
<evidence type="ECO:0000256" key="2">
    <source>
        <dbReference type="ARBA" id="ARBA00022801"/>
    </source>
</evidence>
<dbReference type="InterPro" id="IPR006035">
    <property type="entry name" value="Ureohydrolase"/>
</dbReference>
<dbReference type="Proteomes" id="UP000540656">
    <property type="component" value="Unassembled WGS sequence"/>
</dbReference>
<comment type="caution">
    <text evidence="5">The sequence shown here is derived from an EMBL/GenBank/DDBJ whole genome shotgun (WGS) entry which is preliminary data.</text>
</comment>